<accession>T1BVU2</accession>
<feature type="domain" description="Succinate dehydogenase/fumarate reductase N-terminal" evidence="1">
    <location>
        <begin position="2"/>
        <end position="54"/>
    </location>
</feature>
<feature type="non-terminal residue" evidence="2">
    <location>
        <position position="70"/>
    </location>
</feature>
<dbReference type="Pfam" id="PF13085">
    <property type="entry name" value="Fer2_3"/>
    <property type="match status" value="1"/>
</dbReference>
<dbReference type="Gene3D" id="3.10.20.30">
    <property type="match status" value="1"/>
</dbReference>
<dbReference type="EMBL" id="AUZY01002223">
    <property type="protein sequence ID" value="EQD72718.1"/>
    <property type="molecule type" value="Genomic_DNA"/>
</dbReference>
<dbReference type="GO" id="GO:0009060">
    <property type="term" value="P:aerobic respiration"/>
    <property type="evidence" value="ECO:0007669"/>
    <property type="project" value="TreeGrafter"/>
</dbReference>
<dbReference type="PANTHER" id="PTHR11921:SF29">
    <property type="entry name" value="SUCCINATE DEHYDROGENASE [UBIQUINONE] IRON-SULFUR SUBUNIT, MITOCHONDRIAL"/>
    <property type="match status" value="1"/>
</dbReference>
<evidence type="ECO:0000313" key="2">
    <source>
        <dbReference type="EMBL" id="EQD72718.1"/>
    </source>
</evidence>
<comment type="caution">
    <text evidence="2">The sequence shown here is derived from an EMBL/GenBank/DDBJ whole genome shotgun (WGS) entry which is preliminary data.</text>
</comment>
<organism evidence="2">
    <name type="scientific">mine drainage metagenome</name>
    <dbReference type="NCBI Taxonomy" id="410659"/>
    <lineage>
        <taxon>unclassified sequences</taxon>
        <taxon>metagenomes</taxon>
        <taxon>ecological metagenomes</taxon>
    </lineage>
</organism>
<dbReference type="AlphaFoldDB" id="T1BVU2"/>
<dbReference type="GO" id="GO:0051536">
    <property type="term" value="F:iron-sulfur cluster binding"/>
    <property type="evidence" value="ECO:0007669"/>
    <property type="project" value="InterPro"/>
</dbReference>
<proteinExistence type="predicted"/>
<name>T1BVU2_9ZZZZ</name>
<gene>
    <name evidence="2" type="ORF">B1B_03602</name>
</gene>
<dbReference type="GO" id="GO:0022904">
    <property type="term" value="P:respiratory electron transport chain"/>
    <property type="evidence" value="ECO:0007669"/>
    <property type="project" value="TreeGrafter"/>
</dbReference>
<dbReference type="SUPFAM" id="SSF54292">
    <property type="entry name" value="2Fe-2S ferredoxin-like"/>
    <property type="match status" value="1"/>
</dbReference>
<dbReference type="PANTHER" id="PTHR11921">
    <property type="entry name" value="SUCCINATE DEHYDROGENASE IRON-SULFUR PROTEIN"/>
    <property type="match status" value="1"/>
</dbReference>
<sequence>MEICGSCGMEINGKPAMACSTIVSKLHTDKLKIEPLKHYRVVRDLVVDMEPFFEKYREGLPFIIRDDDGV</sequence>
<reference evidence="2" key="2">
    <citation type="journal article" date="2014" name="ISME J.">
        <title>Microbial stratification in low pH oxic and suboxic macroscopic growths along an acid mine drainage.</title>
        <authorList>
            <person name="Mendez-Garcia C."/>
            <person name="Mesa V."/>
            <person name="Sprenger R.R."/>
            <person name="Richter M."/>
            <person name="Diez M.S."/>
            <person name="Solano J."/>
            <person name="Bargiela R."/>
            <person name="Golyshina O.V."/>
            <person name="Manteca A."/>
            <person name="Ramos J.L."/>
            <person name="Gallego J.R."/>
            <person name="Llorente I."/>
            <person name="Martins Dos Santos V.A."/>
            <person name="Jensen O.N."/>
            <person name="Pelaez A.I."/>
            <person name="Sanchez J."/>
            <person name="Ferrer M."/>
        </authorList>
    </citation>
    <scope>NUCLEOTIDE SEQUENCE</scope>
</reference>
<dbReference type="InterPro" id="IPR012675">
    <property type="entry name" value="Beta-grasp_dom_sf"/>
</dbReference>
<dbReference type="GO" id="GO:0009055">
    <property type="term" value="F:electron transfer activity"/>
    <property type="evidence" value="ECO:0007669"/>
    <property type="project" value="InterPro"/>
</dbReference>
<reference evidence="2" key="1">
    <citation type="submission" date="2013-08" db="EMBL/GenBank/DDBJ databases">
        <authorList>
            <person name="Mendez C."/>
            <person name="Richter M."/>
            <person name="Ferrer M."/>
            <person name="Sanchez J."/>
        </authorList>
    </citation>
    <scope>NUCLEOTIDE SEQUENCE</scope>
</reference>
<dbReference type="InterPro" id="IPR036010">
    <property type="entry name" value="2Fe-2S_ferredoxin-like_sf"/>
</dbReference>
<dbReference type="InterPro" id="IPR025192">
    <property type="entry name" value="Succ_DH/fum_Rdtase_N"/>
</dbReference>
<evidence type="ECO:0000259" key="1">
    <source>
        <dbReference type="Pfam" id="PF13085"/>
    </source>
</evidence>
<dbReference type="InterPro" id="IPR050573">
    <property type="entry name" value="SDH/FRD_Iron-Sulfur"/>
</dbReference>
<protein>
    <submittedName>
        <fullName evidence="2">Succinate dehydrogenase iron-sulfur subunit</fullName>
    </submittedName>
</protein>